<accession>A0ABN6SQ50</accession>
<protein>
    <submittedName>
        <fullName evidence="1">Uncharacterized protein</fullName>
    </submittedName>
</protein>
<name>A0ABN6SQ50_9CREN</name>
<organism evidence="1 2">
    <name type="scientific">Vulcanisaeta souniana JCM 11219</name>
    <dbReference type="NCBI Taxonomy" id="1293586"/>
    <lineage>
        <taxon>Archaea</taxon>
        <taxon>Thermoproteota</taxon>
        <taxon>Thermoprotei</taxon>
        <taxon>Thermoproteales</taxon>
        <taxon>Thermoproteaceae</taxon>
        <taxon>Vulcanisaeta</taxon>
    </lineage>
</organism>
<reference evidence="2" key="1">
    <citation type="submission" date="2022-09" db="EMBL/GenBank/DDBJ databases">
        <title>Complete genome sequence of Vulcanisaeta souniana.</title>
        <authorList>
            <person name="Kato S."/>
            <person name="Itoh T."/>
            <person name="Ohkuma M."/>
        </authorList>
    </citation>
    <scope>NUCLEOTIDE SEQUENCE [LARGE SCALE GENOMIC DNA]</scope>
    <source>
        <strain evidence="2">JCM 11219</strain>
    </source>
</reference>
<evidence type="ECO:0000313" key="1">
    <source>
        <dbReference type="EMBL" id="BDR91136.1"/>
    </source>
</evidence>
<keyword evidence="2" id="KW-1185">Reference proteome</keyword>
<dbReference type="EMBL" id="AP026830">
    <property type="protein sequence ID" value="BDR91136.1"/>
    <property type="molecule type" value="Genomic_DNA"/>
</dbReference>
<evidence type="ECO:0000313" key="2">
    <source>
        <dbReference type="Proteomes" id="UP001060771"/>
    </source>
</evidence>
<sequence length="44" mass="5242">MYLPETGRNYKGRIKVVMPWREVKRRRVARKGGYGKALRSAYEN</sequence>
<proteinExistence type="predicted"/>
<gene>
    <name evidence="1" type="ORF">Vsou_02290</name>
</gene>
<dbReference type="Proteomes" id="UP001060771">
    <property type="component" value="Chromosome"/>
</dbReference>